<organism evidence="3 4">
    <name type="scientific">Natronobacterium haloterrestre</name>
    <name type="common">Halobiforma haloterrestris</name>
    <dbReference type="NCBI Taxonomy" id="148448"/>
    <lineage>
        <taxon>Archaea</taxon>
        <taxon>Methanobacteriati</taxon>
        <taxon>Methanobacteriota</taxon>
        <taxon>Stenosarchaea group</taxon>
        <taxon>Halobacteria</taxon>
        <taxon>Halobacteriales</taxon>
        <taxon>Natrialbaceae</taxon>
        <taxon>Natronobacterium</taxon>
    </lineage>
</organism>
<feature type="region of interest" description="Disordered" evidence="1">
    <location>
        <begin position="1"/>
        <end position="42"/>
    </location>
</feature>
<dbReference type="EMBL" id="FOKW01000005">
    <property type="protein sequence ID" value="SFC17869.1"/>
    <property type="molecule type" value="Genomic_DNA"/>
</dbReference>
<evidence type="ECO:0000259" key="2">
    <source>
        <dbReference type="Pfam" id="PF24035"/>
    </source>
</evidence>
<dbReference type="Pfam" id="PF24035">
    <property type="entry name" value="DUF7344"/>
    <property type="match status" value="1"/>
</dbReference>
<gene>
    <name evidence="3" type="ORF">SAMN05444422_105144</name>
</gene>
<reference evidence="4" key="1">
    <citation type="submission" date="2016-10" db="EMBL/GenBank/DDBJ databases">
        <authorList>
            <person name="Varghese N."/>
            <person name="Submissions S."/>
        </authorList>
    </citation>
    <scope>NUCLEOTIDE SEQUENCE [LARGE SCALE GENOMIC DNA]</scope>
    <source>
        <strain evidence="4">DSM 13078</strain>
    </source>
</reference>
<accession>A0A1I1H143</accession>
<dbReference type="InterPro" id="IPR055768">
    <property type="entry name" value="DUF7344"/>
</dbReference>
<protein>
    <recommendedName>
        <fullName evidence="2">DUF7344 domain-containing protein</fullName>
    </recommendedName>
</protein>
<dbReference type="Proteomes" id="UP000199161">
    <property type="component" value="Unassembled WGS sequence"/>
</dbReference>
<dbReference type="OrthoDB" id="156929at2157"/>
<proteinExistence type="predicted"/>
<sequence length="141" mass="15275">MPTHPDRTWRQSPGARTGSNRANAAPRSPGGHALSRGTLERVLENDRRRATLETLLEAGESLSLGTLVGRLADAEGDATTVSTVHERRQRVHVSLCRTHLPLLESHGLVAYDRERGLVSPGDRLSAVKTKLEAALEATDGR</sequence>
<evidence type="ECO:0000313" key="4">
    <source>
        <dbReference type="Proteomes" id="UP000199161"/>
    </source>
</evidence>
<evidence type="ECO:0000313" key="3">
    <source>
        <dbReference type="EMBL" id="SFC17869.1"/>
    </source>
</evidence>
<keyword evidence="4" id="KW-1185">Reference proteome</keyword>
<dbReference type="AlphaFoldDB" id="A0A1I1H143"/>
<name>A0A1I1H143_NATHA</name>
<evidence type="ECO:0000256" key="1">
    <source>
        <dbReference type="SAM" id="MobiDB-lite"/>
    </source>
</evidence>
<feature type="domain" description="DUF7344" evidence="2">
    <location>
        <begin position="41"/>
        <end position="119"/>
    </location>
</feature>